<dbReference type="AlphaFoldDB" id="A0ABD1CL78"/>
<keyword evidence="4" id="KW-1185">Reference proteome</keyword>
<keyword evidence="2" id="KW-1133">Transmembrane helix</keyword>
<evidence type="ECO:0000313" key="3">
    <source>
        <dbReference type="EMBL" id="KAL1376704.1"/>
    </source>
</evidence>
<sequence length="210" mass="22579">MRGAQQRNGTGRVDRLTHRSSRVGPTRSTSVSGIALRGCREQPGEPELAGQVREGGRSPRQPAPVSAHVRGTNQVDLRLKASTRKGRGADFDGSRNGVGAAPLRPEHPWLGTSHDFFATLLTISVLVGAVGRLVLWVLPRWVVVATSGRRRRVYPRLTVAASTRQVSTWSPGVAGGPGIESGPRVGWVLRDVAPELVGEEQRVLTSNPRP</sequence>
<accession>A0ABD1CL78</accession>
<organism evidence="3 4">
    <name type="scientific">Culex pipiens pipiens</name>
    <name type="common">Northern house mosquito</name>
    <dbReference type="NCBI Taxonomy" id="38569"/>
    <lineage>
        <taxon>Eukaryota</taxon>
        <taxon>Metazoa</taxon>
        <taxon>Ecdysozoa</taxon>
        <taxon>Arthropoda</taxon>
        <taxon>Hexapoda</taxon>
        <taxon>Insecta</taxon>
        <taxon>Pterygota</taxon>
        <taxon>Neoptera</taxon>
        <taxon>Endopterygota</taxon>
        <taxon>Diptera</taxon>
        <taxon>Nematocera</taxon>
        <taxon>Culicoidea</taxon>
        <taxon>Culicidae</taxon>
        <taxon>Culicinae</taxon>
        <taxon>Culicini</taxon>
        <taxon>Culex</taxon>
        <taxon>Culex</taxon>
    </lineage>
</organism>
<evidence type="ECO:0000256" key="2">
    <source>
        <dbReference type="SAM" id="Phobius"/>
    </source>
</evidence>
<dbReference type="Proteomes" id="UP001562425">
    <property type="component" value="Unassembled WGS sequence"/>
</dbReference>
<keyword evidence="2" id="KW-0812">Transmembrane</keyword>
<evidence type="ECO:0000313" key="4">
    <source>
        <dbReference type="Proteomes" id="UP001562425"/>
    </source>
</evidence>
<name>A0ABD1CL78_CULPP</name>
<gene>
    <name evidence="3" type="ORF">pipiens_016741</name>
</gene>
<feature type="transmembrane region" description="Helical" evidence="2">
    <location>
        <begin position="116"/>
        <end position="142"/>
    </location>
</feature>
<reference evidence="3 4" key="1">
    <citation type="submission" date="2024-05" db="EMBL/GenBank/DDBJ databases">
        <title>Culex pipiens pipiens assembly and annotation.</title>
        <authorList>
            <person name="Alout H."/>
            <person name="Durand T."/>
        </authorList>
    </citation>
    <scope>NUCLEOTIDE SEQUENCE [LARGE SCALE GENOMIC DNA]</scope>
    <source>
        <strain evidence="3">HA-2024</strain>
        <tissue evidence="3">Whole body</tissue>
    </source>
</reference>
<evidence type="ECO:0000256" key="1">
    <source>
        <dbReference type="SAM" id="MobiDB-lite"/>
    </source>
</evidence>
<proteinExistence type="predicted"/>
<comment type="caution">
    <text evidence="3">The sequence shown here is derived from an EMBL/GenBank/DDBJ whole genome shotgun (WGS) entry which is preliminary data.</text>
</comment>
<protein>
    <submittedName>
        <fullName evidence="3">Uncharacterized protein</fullName>
    </submittedName>
</protein>
<dbReference type="EMBL" id="JBEHCU010011461">
    <property type="protein sequence ID" value="KAL1376704.1"/>
    <property type="molecule type" value="Genomic_DNA"/>
</dbReference>
<keyword evidence="2" id="KW-0472">Membrane</keyword>
<feature type="region of interest" description="Disordered" evidence="1">
    <location>
        <begin position="1"/>
        <end position="101"/>
    </location>
</feature>